<protein>
    <recommendedName>
        <fullName evidence="3">Carboxylic ester hydrolase</fullName>
        <ecNumber evidence="3">3.1.1.-</ecNumber>
    </recommendedName>
</protein>
<reference evidence="5" key="1">
    <citation type="submission" date="2017-08" db="EMBL/GenBank/DDBJ databases">
        <title>Assembly of the North American Bullfrog Genome.</title>
        <authorList>
            <person name="Warren R.L."/>
            <person name="Vandervalk B.P."/>
            <person name="Kucuk E."/>
            <person name="Birol I."/>
            <person name="Helbing C."/>
            <person name="Pandoh P."/>
            <person name="Behsaz B."/>
            <person name="Mohamadi H."/>
            <person name="Chu J."/>
            <person name="Jackman S."/>
            <person name="Hammond S.A."/>
            <person name="Veldhoen N."/>
            <person name="Kirk H."/>
            <person name="Zhao Y."/>
            <person name="Coope R."/>
            <person name="Pleasance S."/>
            <person name="Moore R."/>
            <person name="Holt R."/>
        </authorList>
    </citation>
    <scope>NUCLEOTIDE SEQUENCE</scope>
    <source>
        <strain evidence="5">Bruno</strain>
        <tissue evidence="5">Liver</tissue>
    </source>
</reference>
<dbReference type="InterPro" id="IPR019819">
    <property type="entry name" value="Carboxylesterase_B_CS"/>
</dbReference>
<dbReference type="PROSITE" id="PS00941">
    <property type="entry name" value="CARBOXYLESTERASE_B_2"/>
    <property type="match status" value="1"/>
</dbReference>
<sequence length="419" mass="45094">MYLLNKKDTSICFALPADGGRLVVDTSYGKLKGTTLMVKETDRTVDTFYGIPFAKPPVGPLRFAAPEPPEPWKSVREATENPPMCPQNAEHFGKALKLIDMVVTLPPTSEDCLYLNVFTPSDRGVNAKLPVMVFLHGGGLVMGTAAMYDGSAICAHENVVYVVIQYRLGILGFLSTGDGQAASGNYGLLDQVAALRWIQGNIKDFGGDPGSVTIFGESAGGISVSALVLSPLARGLFHCAIAQSGVAIMQGFMVSSPKEVIFFRDFVANLSGCEPSSLVDCLRMKSEQEISSIMSNSNFLPIPACVDGIFLPKPAEEILAAKENSKVPFIIGVTEQEFGWIASQVGNPSSVIVCRQVRSLGSQLKVCQKSVESLSKVCRTGYRTFVAEKSDRVYAALVCSQFLPPPSNYCVTLTFRTES</sequence>
<dbReference type="PANTHER" id="PTHR11559">
    <property type="entry name" value="CARBOXYLESTERASE"/>
    <property type="match status" value="1"/>
</dbReference>
<feature type="domain" description="Carboxylesterase type B" evidence="4">
    <location>
        <begin position="22"/>
        <end position="349"/>
    </location>
</feature>
<dbReference type="Pfam" id="PF00135">
    <property type="entry name" value="COesterase"/>
    <property type="match status" value="1"/>
</dbReference>
<dbReference type="OrthoDB" id="3200163at2759"/>
<evidence type="ECO:0000256" key="3">
    <source>
        <dbReference type="RuleBase" id="RU361235"/>
    </source>
</evidence>
<dbReference type="SUPFAM" id="SSF53474">
    <property type="entry name" value="alpha/beta-Hydrolases"/>
    <property type="match status" value="1"/>
</dbReference>
<organism evidence="5">
    <name type="scientific">Aquarana catesbeiana</name>
    <name type="common">American bullfrog</name>
    <name type="synonym">Rana catesbeiana</name>
    <dbReference type="NCBI Taxonomy" id="8400"/>
    <lineage>
        <taxon>Eukaryota</taxon>
        <taxon>Metazoa</taxon>
        <taxon>Chordata</taxon>
        <taxon>Craniata</taxon>
        <taxon>Vertebrata</taxon>
        <taxon>Euteleostomi</taxon>
        <taxon>Amphibia</taxon>
        <taxon>Batrachia</taxon>
        <taxon>Anura</taxon>
        <taxon>Neobatrachia</taxon>
        <taxon>Ranoidea</taxon>
        <taxon>Ranidae</taxon>
        <taxon>Aquarana</taxon>
    </lineage>
</organism>
<dbReference type="EC" id="3.1.1.-" evidence="3"/>
<dbReference type="AlphaFoldDB" id="A0A2G9RZV4"/>
<accession>A0A2G9RZV4</accession>
<gene>
    <name evidence="5" type="ORF">AB205_0208930</name>
</gene>
<evidence type="ECO:0000256" key="1">
    <source>
        <dbReference type="ARBA" id="ARBA00005964"/>
    </source>
</evidence>
<name>A0A2G9RZV4_AQUCT</name>
<keyword evidence="2 3" id="KW-0378">Hydrolase</keyword>
<evidence type="ECO:0000313" key="5">
    <source>
        <dbReference type="EMBL" id="PIO33447.1"/>
    </source>
</evidence>
<dbReference type="Gene3D" id="3.40.50.1820">
    <property type="entry name" value="alpha/beta hydrolase"/>
    <property type="match status" value="1"/>
</dbReference>
<evidence type="ECO:0000259" key="4">
    <source>
        <dbReference type="Pfam" id="PF00135"/>
    </source>
</evidence>
<dbReference type="PROSITE" id="PS00122">
    <property type="entry name" value="CARBOXYLESTERASE_B_1"/>
    <property type="match status" value="1"/>
</dbReference>
<dbReference type="InterPro" id="IPR029058">
    <property type="entry name" value="AB_hydrolase_fold"/>
</dbReference>
<dbReference type="EMBL" id="KV928806">
    <property type="protein sequence ID" value="PIO33447.1"/>
    <property type="molecule type" value="Genomic_DNA"/>
</dbReference>
<dbReference type="InterPro" id="IPR050309">
    <property type="entry name" value="Type-B_Carboxylest/Lipase"/>
</dbReference>
<dbReference type="GO" id="GO:0016787">
    <property type="term" value="F:hydrolase activity"/>
    <property type="evidence" value="ECO:0007669"/>
    <property type="project" value="UniProtKB-KW"/>
</dbReference>
<dbReference type="InterPro" id="IPR019826">
    <property type="entry name" value="Carboxylesterase_B_AS"/>
</dbReference>
<comment type="similarity">
    <text evidence="1 3">Belongs to the type-B carboxylesterase/lipase family.</text>
</comment>
<dbReference type="InterPro" id="IPR002018">
    <property type="entry name" value="CarbesteraseB"/>
</dbReference>
<proteinExistence type="inferred from homology"/>
<evidence type="ECO:0000256" key="2">
    <source>
        <dbReference type="ARBA" id="ARBA00022801"/>
    </source>
</evidence>